<gene>
    <name evidence="1" type="ORF">V1517DRAFT_321476</name>
</gene>
<reference evidence="2" key="1">
    <citation type="journal article" date="2024" name="Front. Bioeng. Biotechnol.">
        <title>Genome-scale model development and genomic sequencing of the oleaginous clade Lipomyces.</title>
        <authorList>
            <person name="Czajka J.J."/>
            <person name="Han Y."/>
            <person name="Kim J."/>
            <person name="Mondo S.J."/>
            <person name="Hofstad B.A."/>
            <person name="Robles A."/>
            <person name="Haridas S."/>
            <person name="Riley R."/>
            <person name="LaButti K."/>
            <person name="Pangilinan J."/>
            <person name="Andreopoulos W."/>
            <person name="Lipzen A."/>
            <person name="Yan J."/>
            <person name="Wang M."/>
            <person name="Ng V."/>
            <person name="Grigoriev I.V."/>
            <person name="Spatafora J.W."/>
            <person name="Magnuson J.K."/>
            <person name="Baker S.E."/>
            <person name="Pomraning K.R."/>
        </authorList>
    </citation>
    <scope>NUCLEOTIDE SEQUENCE [LARGE SCALE GENOMIC DNA]</scope>
    <source>
        <strain evidence="2">CBS 10300</strain>
    </source>
</reference>
<comment type="caution">
    <text evidence="1">The sequence shown here is derived from an EMBL/GenBank/DDBJ whole genome shotgun (WGS) entry which is preliminary data.</text>
</comment>
<evidence type="ECO:0000313" key="2">
    <source>
        <dbReference type="Proteomes" id="UP001489719"/>
    </source>
</evidence>
<dbReference type="Proteomes" id="UP001489719">
    <property type="component" value="Unassembled WGS sequence"/>
</dbReference>
<proteinExistence type="predicted"/>
<protein>
    <submittedName>
        <fullName evidence="1">Uncharacterized protein</fullName>
    </submittedName>
</protein>
<keyword evidence="2" id="KW-1185">Reference proteome</keyword>
<sequence>MATSSTVYADNMSARPPSMSRSDSALSSSSTVSTAASSSSSSSSSFARAVSPLSIGGSPLKLGKFTQNITMFDEKEGCLVVKSRPFDWSPLPWTQTEVPFDWWLNRVDRELEGGLRQRFDSDDGHEKESGVEHEQSEDEVQTRPAASMQSVNTTTSATENSSDAVRAAYGESVDDDKDSFYFCEEPEEMEQEYDSRGRPILRLLTTFKGGYGLDLTT</sequence>
<accession>A0ACC3TPI8</accession>
<evidence type="ECO:0000313" key="1">
    <source>
        <dbReference type="EMBL" id="KAK9323098.1"/>
    </source>
</evidence>
<dbReference type="EMBL" id="MU970066">
    <property type="protein sequence ID" value="KAK9323098.1"/>
    <property type="molecule type" value="Genomic_DNA"/>
</dbReference>
<name>A0ACC3TPI8_9ASCO</name>
<organism evidence="1 2">
    <name type="scientific">Lipomyces orientalis</name>
    <dbReference type="NCBI Taxonomy" id="1233043"/>
    <lineage>
        <taxon>Eukaryota</taxon>
        <taxon>Fungi</taxon>
        <taxon>Dikarya</taxon>
        <taxon>Ascomycota</taxon>
        <taxon>Saccharomycotina</taxon>
        <taxon>Lipomycetes</taxon>
        <taxon>Lipomycetales</taxon>
        <taxon>Lipomycetaceae</taxon>
        <taxon>Lipomyces</taxon>
    </lineage>
</organism>